<sequence>MAARLHCPYCYLPLRLSQVEFRCAGRVGDNGRRCEASIDSLLAAHTGDNTPRHPAFQADGSKRSAVHPDCRVRTYLRICGHCHSQLPTHFGEADTRLIALVGAKESGKTVYMTVLLHELQHQVGNQFGLAVLGADEHTMEHFRTEYEDTLYQDGRLHQQTRTAVGDRGRRPFVFSVSRVRRRRIGREVVDRSLFSFFDTAGEDLRSAESVERHVRYLSAADGIVLLLDPLQMRGARPLADPGTLLPEQGAPQDDPANVLSRITNLLHDALGTPKGKRIKRPIAVAFTKMDALDGTLPEDSALLANSPRDSGGFDQGDSLAVHDEIGALLDKWQGGGMQTVLEQNYDHYRFFGLSALGAGPVKDEHDAQRVSGYGVQPRRVQDPFLWLLSTFGTIPTKKA</sequence>
<name>A0A4R6JRI6_9ACTN</name>
<dbReference type="InterPro" id="IPR045528">
    <property type="entry name" value="DO-GTPase2"/>
</dbReference>
<feature type="domain" description="Double-GTPase 2" evidence="1">
    <location>
        <begin position="96"/>
        <end position="296"/>
    </location>
</feature>
<organism evidence="2 3">
    <name type="scientific">Paractinoplanes brasiliensis</name>
    <dbReference type="NCBI Taxonomy" id="52695"/>
    <lineage>
        <taxon>Bacteria</taxon>
        <taxon>Bacillati</taxon>
        <taxon>Actinomycetota</taxon>
        <taxon>Actinomycetes</taxon>
        <taxon>Micromonosporales</taxon>
        <taxon>Micromonosporaceae</taxon>
        <taxon>Paractinoplanes</taxon>
    </lineage>
</organism>
<evidence type="ECO:0000313" key="2">
    <source>
        <dbReference type="EMBL" id="TDO38021.1"/>
    </source>
</evidence>
<evidence type="ECO:0000259" key="1">
    <source>
        <dbReference type="Pfam" id="PF19993"/>
    </source>
</evidence>
<gene>
    <name evidence="2" type="ORF">C8E87_1663</name>
</gene>
<accession>A0A4R6JRI6</accession>
<dbReference type="AlphaFoldDB" id="A0A4R6JRI6"/>
<dbReference type="RefSeq" id="WP_133872563.1">
    <property type="nucleotide sequence ID" value="NZ_BOMD01000083.1"/>
</dbReference>
<protein>
    <recommendedName>
        <fullName evidence="1">Double-GTPase 2 domain-containing protein</fullName>
    </recommendedName>
</protein>
<reference evidence="2 3" key="1">
    <citation type="submission" date="2019-03" db="EMBL/GenBank/DDBJ databases">
        <title>Sequencing the genomes of 1000 actinobacteria strains.</title>
        <authorList>
            <person name="Klenk H.-P."/>
        </authorList>
    </citation>
    <scope>NUCLEOTIDE SEQUENCE [LARGE SCALE GENOMIC DNA]</scope>
    <source>
        <strain evidence="2 3">DSM 43805</strain>
    </source>
</reference>
<dbReference type="Gene3D" id="3.40.50.300">
    <property type="entry name" value="P-loop containing nucleotide triphosphate hydrolases"/>
    <property type="match status" value="1"/>
</dbReference>
<dbReference type="InterPro" id="IPR027417">
    <property type="entry name" value="P-loop_NTPase"/>
</dbReference>
<proteinExistence type="predicted"/>
<dbReference type="SUPFAM" id="SSF52540">
    <property type="entry name" value="P-loop containing nucleoside triphosphate hydrolases"/>
    <property type="match status" value="1"/>
</dbReference>
<dbReference type="Pfam" id="PF19993">
    <property type="entry name" value="DO-GTPase2"/>
    <property type="match status" value="1"/>
</dbReference>
<dbReference type="OrthoDB" id="143162at2"/>
<evidence type="ECO:0000313" key="3">
    <source>
        <dbReference type="Proteomes" id="UP000294901"/>
    </source>
</evidence>
<keyword evidence="3" id="KW-1185">Reference proteome</keyword>
<dbReference type="Proteomes" id="UP000294901">
    <property type="component" value="Unassembled WGS sequence"/>
</dbReference>
<dbReference type="EMBL" id="SNWR01000001">
    <property type="protein sequence ID" value="TDO38021.1"/>
    <property type="molecule type" value="Genomic_DNA"/>
</dbReference>
<comment type="caution">
    <text evidence="2">The sequence shown here is derived from an EMBL/GenBank/DDBJ whole genome shotgun (WGS) entry which is preliminary data.</text>
</comment>